<dbReference type="VEuPathDB" id="AmoebaDB:EHI7A_020900"/>
<reference evidence="1 2" key="1">
    <citation type="submission" date="2016-05" db="EMBL/GenBank/DDBJ databases">
        <title>First whole genome sequencing of Entamoeba histolytica HM1:IMSS-clone-6.</title>
        <authorList>
            <person name="Mukherjee Avik.K."/>
            <person name="Izumyama S."/>
            <person name="Nakada-Tsukui K."/>
            <person name="Nozaki T."/>
        </authorList>
    </citation>
    <scope>NUCLEOTIDE SEQUENCE [LARGE SCALE GENOMIC DNA]</scope>
    <source>
        <strain evidence="1 2">HM1:IMSS clone 6</strain>
    </source>
</reference>
<sequence length="192" mass="22138">MSSEPLHKVSDSQRLAERYQTIRDYLAYQQAVLIALLNKKYDIVVERATKKSVITRQVVKVIQVSIGKTQIDVLEIINKRCKALMEIDIYNGVVHETAYRRFITNKSIENHHFLIDLLENEGYFFNSSYSSGKNNSKKMQTVLQIFKDGICLLNKEDITKKGISLSNYLSQQTLKEKSFLINKNDPILSSML</sequence>
<evidence type="ECO:0000313" key="2">
    <source>
        <dbReference type="Proteomes" id="UP000078387"/>
    </source>
</evidence>
<dbReference type="AlphaFoldDB" id="A0A5K1U5X2"/>
<dbReference type="VEuPathDB" id="AmoebaDB:KM1_047060"/>
<dbReference type="VEuPathDB" id="AmoebaDB:EHI8A_017660"/>
<dbReference type="OMA" id="IFKDGMC"/>
<proteinExistence type="predicted"/>
<dbReference type="VEuPathDB" id="AmoebaDB:EHI_086020"/>
<evidence type="ECO:0000313" key="1">
    <source>
        <dbReference type="EMBL" id="GAT95738.1"/>
    </source>
</evidence>
<dbReference type="EMBL" id="BDEQ01000001">
    <property type="protein sequence ID" value="GAT95738.1"/>
    <property type="molecule type" value="Genomic_DNA"/>
</dbReference>
<organism evidence="1 2">
    <name type="scientific">Entamoeba histolytica</name>
    <dbReference type="NCBI Taxonomy" id="5759"/>
    <lineage>
        <taxon>Eukaryota</taxon>
        <taxon>Amoebozoa</taxon>
        <taxon>Evosea</taxon>
        <taxon>Archamoebae</taxon>
        <taxon>Mastigamoebida</taxon>
        <taxon>Entamoebidae</taxon>
        <taxon>Entamoeba</taxon>
    </lineage>
</organism>
<gene>
    <name evidence="1" type="ORF">CL6EHI_086020</name>
</gene>
<accession>A0A5K1U5X2</accession>
<name>A0A5K1U5X2_ENTHI</name>
<comment type="caution">
    <text evidence="1">The sequence shown here is derived from an EMBL/GenBank/DDBJ whole genome shotgun (WGS) entry which is preliminary data.</text>
</comment>
<protein>
    <submittedName>
        <fullName evidence="1">Uncharacterized protein</fullName>
    </submittedName>
</protein>
<dbReference type="VEuPathDB" id="AmoebaDB:EHI5A_040000"/>
<dbReference type="Proteomes" id="UP000078387">
    <property type="component" value="Unassembled WGS sequence"/>
</dbReference>